<dbReference type="Gene3D" id="1.10.287.130">
    <property type="match status" value="1"/>
</dbReference>
<organism evidence="9 10">
    <name type="scientific">Janthinobacterium lividum</name>
    <dbReference type="NCBI Taxonomy" id="29581"/>
    <lineage>
        <taxon>Bacteria</taxon>
        <taxon>Pseudomonadati</taxon>
        <taxon>Pseudomonadota</taxon>
        <taxon>Betaproteobacteria</taxon>
        <taxon>Burkholderiales</taxon>
        <taxon>Oxalobacteraceae</taxon>
        <taxon>Janthinobacterium</taxon>
    </lineage>
</organism>
<dbReference type="SMART" id="SM00388">
    <property type="entry name" value="HisKA"/>
    <property type="match status" value="1"/>
</dbReference>
<keyword evidence="4" id="KW-0808">Transferase</keyword>
<dbReference type="SUPFAM" id="SSF158472">
    <property type="entry name" value="HAMP domain-like"/>
    <property type="match status" value="1"/>
</dbReference>
<reference evidence="9 10" key="1">
    <citation type="submission" date="2023-08" db="EMBL/GenBank/DDBJ databases">
        <title>Draft genome sequence of Janthinobacterium lividum.</title>
        <authorList>
            <person name="Chun B.H."/>
            <person name="Lee Y."/>
        </authorList>
    </citation>
    <scope>NUCLEOTIDE SEQUENCE [LARGE SCALE GENOMIC DNA]</scope>
    <source>
        <strain evidence="9 10">AMJK</strain>
    </source>
</reference>
<dbReference type="InterPro" id="IPR050428">
    <property type="entry name" value="TCS_sensor_his_kinase"/>
</dbReference>
<keyword evidence="5 9" id="KW-0418">Kinase</keyword>
<evidence type="ECO:0000256" key="1">
    <source>
        <dbReference type="ARBA" id="ARBA00000085"/>
    </source>
</evidence>
<dbReference type="Proteomes" id="UP001237592">
    <property type="component" value="Unassembled WGS sequence"/>
</dbReference>
<dbReference type="Gene3D" id="6.10.340.10">
    <property type="match status" value="1"/>
</dbReference>
<dbReference type="EMBL" id="JAVFKP010000001">
    <property type="protein sequence ID" value="MDQ4625448.1"/>
    <property type="molecule type" value="Genomic_DNA"/>
</dbReference>
<accession>A0ABU0XPJ9</accession>
<keyword evidence="3" id="KW-0597">Phosphoprotein</keyword>
<dbReference type="Pfam" id="PF00512">
    <property type="entry name" value="HisKA"/>
    <property type="match status" value="1"/>
</dbReference>
<evidence type="ECO:0000313" key="9">
    <source>
        <dbReference type="EMBL" id="MDQ4625448.1"/>
    </source>
</evidence>
<comment type="catalytic activity">
    <reaction evidence="1">
        <text>ATP + protein L-histidine = ADP + protein N-phospho-L-histidine.</text>
        <dbReference type="EC" id="2.7.13.3"/>
    </reaction>
</comment>
<keyword evidence="6" id="KW-0902">Two-component regulatory system</keyword>
<evidence type="ECO:0000256" key="7">
    <source>
        <dbReference type="SAM" id="Phobius"/>
    </source>
</evidence>
<evidence type="ECO:0000256" key="5">
    <source>
        <dbReference type="ARBA" id="ARBA00022777"/>
    </source>
</evidence>
<dbReference type="PANTHER" id="PTHR45436">
    <property type="entry name" value="SENSOR HISTIDINE KINASE YKOH"/>
    <property type="match status" value="1"/>
</dbReference>
<dbReference type="CDD" id="cd00082">
    <property type="entry name" value="HisKA"/>
    <property type="match status" value="1"/>
</dbReference>
<dbReference type="InterPro" id="IPR036097">
    <property type="entry name" value="HisK_dim/P_sf"/>
</dbReference>
<keyword evidence="7" id="KW-1133">Transmembrane helix</keyword>
<gene>
    <name evidence="9" type="ORF">RB624_06035</name>
</gene>
<protein>
    <recommendedName>
        <fullName evidence="2">histidine kinase</fullName>
        <ecNumber evidence="2">2.7.13.3</ecNumber>
    </recommendedName>
</protein>
<evidence type="ECO:0000313" key="10">
    <source>
        <dbReference type="Proteomes" id="UP001237592"/>
    </source>
</evidence>
<dbReference type="PROSITE" id="PS50885">
    <property type="entry name" value="HAMP"/>
    <property type="match status" value="1"/>
</dbReference>
<dbReference type="GO" id="GO:0016301">
    <property type="term" value="F:kinase activity"/>
    <property type="evidence" value="ECO:0007669"/>
    <property type="project" value="UniProtKB-KW"/>
</dbReference>
<keyword evidence="10" id="KW-1185">Reference proteome</keyword>
<dbReference type="RefSeq" id="WP_307778619.1">
    <property type="nucleotide sequence ID" value="NZ_JAVFKP010000001.1"/>
</dbReference>
<evidence type="ECO:0000256" key="2">
    <source>
        <dbReference type="ARBA" id="ARBA00012438"/>
    </source>
</evidence>
<proteinExistence type="predicted"/>
<evidence type="ECO:0000259" key="8">
    <source>
        <dbReference type="PROSITE" id="PS50885"/>
    </source>
</evidence>
<dbReference type="CDD" id="cd06225">
    <property type="entry name" value="HAMP"/>
    <property type="match status" value="1"/>
</dbReference>
<dbReference type="EC" id="2.7.13.3" evidence="2"/>
<comment type="caution">
    <text evidence="9">The sequence shown here is derived from an EMBL/GenBank/DDBJ whole genome shotgun (WGS) entry which is preliminary data.</text>
</comment>
<dbReference type="InterPro" id="IPR003660">
    <property type="entry name" value="HAMP_dom"/>
</dbReference>
<dbReference type="Pfam" id="PF00672">
    <property type="entry name" value="HAMP"/>
    <property type="match status" value="1"/>
</dbReference>
<keyword evidence="7" id="KW-0812">Transmembrane</keyword>
<keyword evidence="7" id="KW-0472">Membrane</keyword>
<sequence>MSKSIRQRLFAALAGFAVLLCLCYTGMALVIAYVTEDMLVQRLLEREAAAVSMRWQQHGKLTPSGSDLITVYDRYLDLPQAVRAQVPQSAPRGEVFTTTGQHYHVLALDVLAAGKPARCYLLADVAPVLVASRLAREVGGVVLGVALALIALALLLAYWLARRLVLPLQRLAQEARQLASGSAVHFFSERDRPDEIGFLARRLETTFAELQSVLRREQAFTRDVSHELRTPLTLMHNTLALANAQPLSGQEQAQLRQSTDEMRATIDVLFALARAEQLSGVVVELRACIEQCLLRLLDEHRWDASLLALDLPERLEVLGNPQLLMLLINNCLANALFHGGPDCRISIMFAQGRLNIVNTVQAGHPRRIHGFAHGQNLLLRLAQAMQWDIVFHPGATQYRVAILPAQAP</sequence>
<name>A0ABU0XPJ9_9BURK</name>
<evidence type="ECO:0000256" key="3">
    <source>
        <dbReference type="ARBA" id="ARBA00022553"/>
    </source>
</evidence>
<feature type="domain" description="HAMP" evidence="8">
    <location>
        <begin position="162"/>
        <end position="215"/>
    </location>
</feature>
<feature type="transmembrane region" description="Helical" evidence="7">
    <location>
        <begin position="138"/>
        <end position="161"/>
    </location>
</feature>
<dbReference type="InterPro" id="IPR003661">
    <property type="entry name" value="HisK_dim/P_dom"/>
</dbReference>
<evidence type="ECO:0000256" key="4">
    <source>
        <dbReference type="ARBA" id="ARBA00022679"/>
    </source>
</evidence>
<evidence type="ECO:0000256" key="6">
    <source>
        <dbReference type="ARBA" id="ARBA00023012"/>
    </source>
</evidence>
<dbReference type="PANTHER" id="PTHR45436:SF16">
    <property type="entry name" value="HISTIDINE KINASE"/>
    <property type="match status" value="1"/>
</dbReference>
<dbReference type="SUPFAM" id="SSF47384">
    <property type="entry name" value="Homodimeric domain of signal transducing histidine kinase"/>
    <property type="match status" value="1"/>
</dbReference>